<evidence type="ECO:0000313" key="3">
    <source>
        <dbReference type="EMBL" id="KAH7361861.1"/>
    </source>
</evidence>
<feature type="region of interest" description="Disordered" evidence="1">
    <location>
        <begin position="226"/>
        <end position="256"/>
    </location>
</feature>
<dbReference type="Proteomes" id="UP000813385">
    <property type="component" value="Unassembled WGS sequence"/>
</dbReference>
<protein>
    <submittedName>
        <fullName evidence="3">Uncharacterized protein</fullName>
    </submittedName>
</protein>
<accession>A0A8K0TI37</accession>
<keyword evidence="4" id="KW-1185">Reference proteome</keyword>
<gene>
    <name evidence="3" type="ORF">B0T11DRAFT_327999</name>
</gene>
<feature type="compositionally biased region" description="Low complexity" evidence="1">
    <location>
        <begin position="187"/>
        <end position="197"/>
    </location>
</feature>
<proteinExistence type="predicted"/>
<keyword evidence="2" id="KW-0732">Signal</keyword>
<feature type="chain" id="PRO_5035466721" evidence="2">
    <location>
        <begin position="28"/>
        <end position="277"/>
    </location>
</feature>
<evidence type="ECO:0000256" key="1">
    <source>
        <dbReference type="SAM" id="MobiDB-lite"/>
    </source>
</evidence>
<reference evidence="3" key="1">
    <citation type="journal article" date="2021" name="Nat. Commun.">
        <title>Genetic determinants of endophytism in the Arabidopsis root mycobiome.</title>
        <authorList>
            <person name="Mesny F."/>
            <person name="Miyauchi S."/>
            <person name="Thiergart T."/>
            <person name="Pickel B."/>
            <person name="Atanasova L."/>
            <person name="Karlsson M."/>
            <person name="Huettel B."/>
            <person name="Barry K.W."/>
            <person name="Haridas S."/>
            <person name="Chen C."/>
            <person name="Bauer D."/>
            <person name="Andreopoulos W."/>
            <person name="Pangilinan J."/>
            <person name="LaButti K."/>
            <person name="Riley R."/>
            <person name="Lipzen A."/>
            <person name="Clum A."/>
            <person name="Drula E."/>
            <person name="Henrissat B."/>
            <person name="Kohler A."/>
            <person name="Grigoriev I.V."/>
            <person name="Martin F.M."/>
            <person name="Hacquard S."/>
        </authorList>
    </citation>
    <scope>NUCLEOTIDE SEQUENCE</scope>
    <source>
        <strain evidence="3">MPI-CAGE-AT-0016</strain>
    </source>
</reference>
<evidence type="ECO:0000313" key="4">
    <source>
        <dbReference type="Proteomes" id="UP000813385"/>
    </source>
</evidence>
<dbReference type="AlphaFoldDB" id="A0A8K0TI37"/>
<feature type="region of interest" description="Disordered" evidence="1">
    <location>
        <begin position="167"/>
        <end position="197"/>
    </location>
</feature>
<name>A0A8K0TI37_9PEZI</name>
<evidence type="ECO:0000256" key="2">
    <source>
        <dbReference type="SAM" id="SignalP"/>
    </source>
</evidence>
<feature type="signal peptide" evidence="2">
    <location>
        <begin position="1"/>
        <end position="27"/>
    </location>
</feature>
<comment type="caution">
    <text evidence="3">The sequence shown here is derived from an EMBL/GenBank/DDBJ whole genome shotgun (WGS) entry which is preliminary data.</text>
</comment>
<dbReference type="EMBL" id="JAGPXD010000003">
    <property type="protein sequence ID" value="KAH7361861.1"/>
    <property type="molecule type" value="Genomic_DNA"/>
</dbReference>
<organism evidence="3 4">
    <name type="scientific">Plectosphaerella cucumerina</name>
    <dbReference type="NCBI Taxonomy" id="40658"/>
    <lineage>
        <taxon>Eukaryota</taxon>
        <taxon>Fungi</taxon>
        <taxon>Dikarya</taxon>
        <taxon>Ascomycota</taxon>
        <taxon>Pezizomycotina</taxon>
        <taxon>Sordariomycetes</taxon>
        <taxon>Hypocreomycetidae</taxon>
        <taxon>Glomerellales</taxon>
        <taxon>Plectosphaerellaceae</taxon>
        <taxon>Plectosphaerella</taxon>
    </lineage>
</organism>
<sequence>MKMRLDLLFTNAVMAVLEVLAVPLAQAYTVADGRLNSHQMASVLRPAPGESMEDVIPRTHLENEMKPGLQSLSTSSLEPLSIVILPPDTTLTTIIRAPITSVETFLSTADHPQQTTGSSREPVEPSKLLKPPYRVGYSDEPAPTSMLAVVPSSKHESTVTVTVTPTSTITVTPSSEPQVDDSTEQPTSSTMELSESSTARAITSDTIPEYTLSWVYSTVTTVITHTESITGQPPSPTNSDEPEEDSPQEESHAEPFTFSHPVIFSIALGVAMAIALV</sequence>